<evidence type="ECO:0000313" key="2">
    <source>
        <dbReference type="Proteomes" id="UP000034264"/>
    </source>
</evidence>
<sequence length="332" mass="37282">MTNTENRIILGDQSPWTGGWLRMQAVAAAGLPYIYLVQDADAPWKQNGSSTPSTKNGWTDYWSLASKNPWSPSVPGVEIGNVRSFHKAPSGLSHLTGPNTSQTIHSERQNYHLASLVKDLLIREANWARTVGAILGIAKESDYRANQWIDALQSCHTIDDIYRSMGHAHGIDRHQSLVDFFSNNPPLLINELGKHRYWSIDNRGHRHEYSRHPDGVVVPKGKALVLELCAQGFVLAYTGLGYLDKQIELRDQYVPGLMLKLLQISFVWSLSPEPLPQLVNEFAQSKLAKHQTVDIRWEEVEGAQRYWAGRPTTISQSILGGDLNPLLNYQVL</sequence>
<evidence type="ECO:0000313" key="1">
    <source>
        <dbReference type="EMBL" id="KKU03195.1"/>
    </source>
</evidence>
<dbReference type="Proteomes" id="UP000034264">
    <property type="component" value="Unassembled WGS sequence"/>
</dbReference>
<dbReference type="AlphaFoldDB" id="A0A0G1Q3E2"/>
<protein>
    <submittedName>
        <fullName evidence="1">Uncharacterized protein</fullName>
    </submittedName>
</protein>
<gene>
    <name evidence="1" type="ORF">UX05_C0003G0034</name>
</gene>
<organism evidence="1 2">
    <name type="scientific">Candidatus Amesbacteria bacterium GW2011_GWC2_45_19</name>
    <dbReference type="NCBI Taxonomy" id="1618366"/>
    <lineage>
        <taxon>Bacteria</taxon>
        <taxon>Candidatus Amesiibacteriota</taxon>
    </lineage>
</organism>
<name>A0A0G1Q3E2_9BACT</name>
<comment type="caution">
    <text evidence="1">The sequence shown here is derived from an EMBL/GenBank/DDBJ whole genome shotgun (WGS) entry which is preliminary data.</text>
</comment>
<dbReference type="EMBL" id="LCKS01000003">
    <property type="protein sequence ID" value="KKU03195.1"/>
    <property type="molecule type" value="Genomic_DNA"/>
</dbReference>
<proteinExistence type="predicted"/>
<accession>A0A0G1Q3E2</accession>
<reference evidence="1 2" key="1">
    <citation type="journal article" date="2015" name="Nature">
        <title>rRNA introns, odd ribosomes, and small enigmatic genomes across a large radiation of phyla.</title>
        <authorList>
            <person name="Brown C.T."/>
            <person name="Hug L.A."/>
            <person name="Thomas B.C."/>
            <person name="Sharon I."/>
            <person name="Castelle C.J."/>
            <person name="Singh A."/>
            <person name="Wilkins M.J."/>
            <person name="Williams K.H."/>
            <person name="Banfield J.F."/>
        </authorList>
    </citation>
    <scope>NUCLEOTIDE SEQUENCE [LARGE SCALE GENOMIC DNA]</scope>
</reference>